<accession>A0A644XSB4</accession>
<dbReference type="EMBL" id="VSSQ01003097">
    <property type="protein sequence ID" value="MPM19035.1"/>
    <property type="molecule type" value="Genomic_DNA"/>
</dbReference>
<comment type="caution">
    <text evidence="1">The sequence shown here is derived from an EMBL/GenBank/DDBJ whole genome shotgun (WGS) entry which is preliminary data.</text>
</comment>
<name>A0A644XSB4_9ZZZZ</name>
<gene>
    <name evidence="1" type="ORF">SDC9_65453</name>
</gene>
<organism evidence="1">
    <name type="scientific">bioreactor metagenome</name>
    <dbReference type="NCBI Taxonomy" id="1076179"/>
    <lineage>
        <taxon>unclassified sequences</taxon>
        <taxon>metagenomes</taxon>
        <taxon>ecological metagenomes</taxon>
    </lineage>
</organism>
<protein>
    <submittedName>
        <fullName evidence="1">Uncharacterized protein</fullName>
    </submittedName>
</protein>
<proteinExistence type="predicted"/>
<reference evidence="1" key="1">
    <citation type="submission" date="2019-08" db="EMBL/GenBank/DDBJ databases">
        <authorList>
            <person name="Kucharzyk K."/>
            <person name="Murdoch R.W."/>
            <person name="Higgins S."/>
            <person name="Loffler F."/>
        </authorList>
    </citation>
    <scope>NUCLEOTIDE SEQUENCE</scope>
</reference>
<evidence type="ECO:0000313" key="1">
    <source>
        <dbReference type="EMBL" id="MPM19035.1"/>
    </source>
</evidence>
<dbReference type="AlphaFoldDB" id="A0A644XSB4"/>
<sequence length="73" mass="8414">MLDGTGRACPRSAFATAYQDQIGFSFGNTSRDGTYPTLRNQLDAHNSRRIDVLQIENKLRQVFDRVNIVVRWR</sequence>